<dbReference type="HOGENOM" id="CLU_1775449_0_0_7"/>
<evidence type="ECO:0008006" key="3">
    <source>
        <dbReference type="Google" id="ProtNLM"/>
    </source>
</evidence>
<reference evidence="1 2" key="1">
    <citation type="journal article" date="2011" name="J. Bacteriol.">
        <title>Genome sequence of the halotolerant marine bacterium Myxococcus fulvus HW-1.</title>
        <authorList>
            <person name="Li Z.F."/>
            <person name="Li X."/>
            <person name="Liu H."/>
            <person name="Liu X."/>
            <person name="Han K."/>
            <person name="Wu Z.H."/>
            <person name="Hu W."/>
            <person name="Li F.F."/>
            <person name="Li Y.Z."/>
        </authorList>
    </citation>
    <scope>NUCLEOTIDE SEQUENCE [LARGE SCALE GENOMIC DNA]</scope>
    <source>
        <strain evidence="2">ATCC BAA-855 / HW-1</strain>
    </source>
</reference>
<gene>
    <name evidence="1" type="ordered locus">LILAB_05515</name>
</gene>
<accession>F8CQY0</accession>
<dbReference type="Proteomes" id="UP000000488">
    <property type="component" value="Chromosome"/>
</dbReference>
<proteinExistence type="predicted"/>
<dbReference type="EMBL" id="CP002830">
    <property type="protein sequence ID" value="AEI63024.1"/>
    <property type="molecule type" value="Genomic_DNA"/>
</dbReference>
<name>F8CQY0_MYXFH</name>
<evidence type="ECO:0000313" key="1">
    <source>
        <dbReference type="EMBL" id="AEI63024.1"/>
    </source>
</evidence>
<sequence length="146" mass="16537">MRVQAVVLAVLLMACGEGDKDAFQARFEVYFLTDEQTCYRCMEVASDGSGVASIRERAELPAESRTFVLTEPELQEFLADVELARTVEWAPSYESPARSDNWRFRLELSDADGARRTVLEPASSEWPEHLAPLMTRMLDTYRANLP</sequence>
<dbReference type="STRING" id="483219.LILAB_05515"/>
<dbReference type="PROSITE" id="PS51257">
    <property type="entry name" value="PROKAR_LIPOPROTEIN"/>
    <property type="match status" value="1"/>
</dbReference>
<evidence type="ECO:0000313" key="2">
    <source>
        <dbReference type="Proteomes" id="UP000000488"/>
    </source>
</evidence>
<dbReference type="KEGG" id="mfu:LILAB_05515"/>
<dbReference type="AlphaFoldDB" id="F8CQY0"/>
<protein>
    <recommendedName>
        <fullName evidence="3">Lipoprotein</fullName>
    </recommendedName>
</protein>
<organism evidence="1 2">
    <name type="scientific">Myxococcus fulvus (strain ATCC BAA-855 / HW-1)</name>
    <dbReference type="NCBI Taxonomy" id="483219"/>
    <lineage>
        <taxon>Bacteria</taxon>
        <taxon>Pseudomonadati</taxon>
        <taxon>Myxococcota</taxon>
        <taxon>Myxococcia</taxon>
        <taxon>Myxococcales</taxon>
        <taxon>Cystobacterineae</taxon>
        <taxon>Myxococcaceae</taxon>
        <taxon>Myxococcus</taxon>
    </lineage>
</organism>